<comment type="cofactor">
    <cofactor evidence="1">
        <name>L-ascorbate</name>
        <dbReference type="ChEBI" id="CHEBI:38290"/>
    </cofactor>
</comment>
<dbReference type="Gene3D" id="1.25.40.10">
    <property type="entry name" value="Tetratricopeptide repeat domain"/>
    <property type="match status" value="1"/>
</dbReference>
<dbReference type="Pfam" id="PF13640">
    <property type="entry name" value="2OG-FeII_Oxy_3"/>
    <property type="match status" value="1"/>
</dbReference>
<evidence type="ECO:0000256" key="6">
    <source>
        <dbReference type="ARBA" id="ARBA00023002"/>
    </source>
</evidence>
<dbReference type="OMA" id="IECITEY"/>
<keyword evidence="7" id="KW-0408">Iron</keyword>
<keyword evidence="4" id="KW-0847">Vitamin C</keyword>
<sequence>MISRYVYLLDKLMGDIHQRGNYDELESLQRLLNVSAHWRDEHDMGAVLGNVFKLQYIFDLEPEDLAVGRIGKTETGISLPFEHILEIAEAAIEFKEFTASAAWLRLAKDKKIPGHEQVWAELVRRHDEAFTDESKNLHLFEHPLATHPDAAPIKFRNLEKWKDATLAEMEADLTASHYATLALCRAGDTLRGGWKLRGCWYDYQYIKGPHGPLLPVRVEQLTDDPDGLVMFRDYIPTQWVKKLKEISLPEMPFQEPPSHWQQGEPSVAGFEDVDVARDQNVWIARKLELTTGLSVVGNIASEKLRVTLYSLVGQISPHHDAYSIFSNSAEDSSLYLDRISTMLIYLNTVELGGSTVFPVAGVAVAPREGDAIFWHSRWRNGTVDKRWLHAACPIPLGVKWTASKWVKNDGNAFSRKCDINSQL</sequence>
<evidence type="ECO:0000256" key="5">
    <source>
        <dbReference type="ARBA" id="ARBA00022964"/>
    </source>
</evidence>
<dbReference type="GO" id="GO:0005506">
    <property type="term" value="F:iron ion binding"/>
    <property type="evidence" value="ECO:0007669"/>
    <property type="project" value="InterPro"/>
</dbReference>
<evidence type="ECO:0000313" key="10">
    <source>
        <dbReference type="EMBL" id="OXA53948.1"/>
    </source>
</evidence>
<gene>
    <name evidence="10" type="ORF">Fcan01_11120</name>
</gene>
<evidence type="ECO:0000256" key="3">
    <source>
        <dbReference type="ARBA" id="ARBA00022824"/>
    </source>
</evidence>
<evidence type="ECO:0000256" key="2">
    <source>
        <dbReference type="ARBA" id="ARBA00022723"/>
    </source>
</evidence>
<evidence type="ECO:0000256" key="8">
    <source>
        <dbReference type="ARBA" id="ARBA00023180"/>
    </source>
</evidence>
<dbReference type="GO" id="GO:0004656">
    <property type="term" value="F:procollagen-proline 4-dioxygenase activity"/>
    <property type="evidence" value="ECO:0007669"/>
    <property type="project" value="TreeGrafter"/>
</dbReference>
<dbReference type="InterPro" id="IPR045054">
    <property type="entry name" value="P4HA-like"/>
</dbReference>
<keyword evidence="5" id="KW-0223">Dioxygenase</keyword>
<evidence type="ECO:0000256" key="4">
    <source>
        <dbReference type="ARBA" id="ARBA00022896"/>
    </source>
</evidence>
<organism evidence="10 11">
    <name type="scientific">Folsomia candida</name>
    <name type="common">Springtail</name>
    <dbReference type="NCBI Taxonomy" id="158441"/>
    <lineage>
        <taxon>Eukaryota</taxon>
        <taxon>Metazoa</taxon>
        <taxon>Ecdysozoa</taxon>
        <taxon>Arthropoda</taxon>
        <taxon>Hexapoda</taxon>
        <taxon>Collembola</taxon>
        <taxon>Entomobryomorpha</taxon>
        <taxon>Isotomoidea</taxon>
        <taxon>Isotomidae</taxon>
        <taxon>Proisotominae</taxon>
        <taxon>Folsomia</taxon>
    </lineage>
</organism>
<evidence type="ECO:0000313" key="11">
    <source>
        <dbReference type="Proteomes" id="UP000198287"/>
    </source>
</evidence>
<accession>A0A226E9G4</accession>
<keyword evidence="8" id="KW-0325">Glycoprotein</keyword>
<dbReference type="InterPro" id="IPR006620">
    <property type="entry name" value="Pro_4_hyd_alph"/>
</dbReference>
<dbReference type="Proteomes" id="UP000198287">
    <property type="component" value="Unassembled WGS sequence"/>
</dbReference>
<dbReference type="InterPro" id="IPR044862">
    <property type="entry name" value="Pro_4_hyd_alph_FE2OG_OXY"/>
</dbReference>
<reference evidence="10 11" key="1">
    <citation type="submission" date="2015-12" db="EMBL/GenBank/DDBJ databases">
        <title>The genome of Folsomia candida.</title>
        <authorList>
            <person name="Faddeeva A."/>
            <person name="Derks M.F."/>
            <person name="Anvar Y."/>
            <person name="Smit S."/>
            <person name="Van Straalen N."/>
            <person name="Roelofs D."/>
        </authorList>
    </citation>
    <scope>NUCLEOTIDE SEQUENCE [LARGE SCALE GENOMIC DNA]</scope>
    <source>
        <strain evidence="10 11">VU population</strain>
        <tissue evidence="10">Whole body</tissue>
    </source>
</reference>
<dbReference type="EMBL" id="LNIX01000005">
    <property type="protein sequence ID" value="OXA53948.1"/>
    <property type="molecule type" value="Genomic_DNA"/>
</dbReference>
<dbReference type="InterPro" id="IPR011990">
    <property type="entry name" value="TPR-like_helical_dom_sf"/>
</dbReference>
<dbReference type="GO" id="GO:0005783">
    <property type="term" value="C:endoplasmic reticulum"/>
    <property type="evidence" value="ECO:0007669"/>
    <property type="project" value="TreeGrafter"/>
</dbReference>
<keyword evidence="11" id="KW-1185">Reference proteome</keyword>
<evidence type="ECO:0000256" key="1">
    <source>
        <dbReference type="ARBA" id="ARBA00001961"/>
    </source>
</evidence>
<protein>
    <submittedName>
        <fullName evidence="10">Prolyl 4-hydroxylase subunit alpha-2</fullName>
    </submittedName>
</protein>
<evidence type="ECO:0000256" key="7">
    <source>
        <dbReference type="ARBA" id="ARBA00023004"/>
    </source>
</evidence>
<name>A0A226E9G4_FOLCA</name>
<feature type="domain" description="Fe2OG dioxygenase" evidence="9">
    <location>
        <begin position="300"/>
        <end position="408"/>
    </location>
</feature>
<dbReference type="PANTHER" id="PTHR10869:SF244">
    <property type="entry name" value="PROLYL 4-HYDROXYLASE SUBUNIT ALPHA-2"/>
    <property type="match status" value="1"/>
</dbReference>
<keyword evidence="3" id="KW-0256">Endoplasmic reticulum</keyword>
<dbReference type="InterPro" id="IPR005123">
    <property type="entry name" value="Oxoglu/Fe-dep_dioxygenase_dom"/>
</dbReference>
<dbReference type="OrthoDB" id="420380at2759"/>
<dbReference type="Gene3D" id="2.60.120.620">
    <property type="entry name" value="q2cbj1_9rhob like domain"/>
    <property type="match status" value="1"/>
</dbReference>
<keyword evidence="2" id="KW-0479">Metal-binding</keyword>
<dbReference type="PANTHER" id="PTHR10869">
    <property type="entry name" value="PROLYL 4-HYDROXYLASE ALPHA SUBUNIT"/>
    <property type="match status" value="1"/>
</dbReference>
<proteinExistence type="predicted"/>
<evidence type="ECO:0000259" key="9">
    <source>
        <dbReference type="PROSITE" id="PS51471"/>
    </source>
</evidence>
<comment type="caution">
    <text evidence="10">The sequence shown here is derived from an EMBL/GenBank/DDBJ whole genome shotgun (WGS) entry which is preliminary data.</text>
</comment>
<dbReference type="AlphaFoldDB" id="A0A226E9G4"/>
<dbReference type="SMART" id="SM00702">
    <property type="entry name" value="P4Hc"/>
    <property type="match status" value="1"/>
</dbReference>
<keyword evidence="6" id="KW-0560">Oxidoreductase</keyword>
<dbReference type="PROSITE" id="PS51471">
    <property type="entry name" value="FE2OG_OXY"/>
    <property type="match status" value="1"/>
</dbReference>
<dbReference type="GO" id="GO:0031418">
    <property type="term" value="F:L-ascorbic acid binding"/>
    <property type="evidence" value="ECO:0007669"/>
    <property type="project" value="UniProtKB-KW"/>
</dbReference>
<dbReference type="STRING" id="158441.A0A226E9G4"/>